<dbReference type="SUPFAM" id="SSF161098">
    <property type="entry name" value="MetI-like"/>
    <property type="match status" value="1"/>
</dbReference>
<feature type="transmembrane region" description="Helical" evidence="7">
    <location>
        <begin position="222"/>
        <end position="243"/>
    </location>
</feature>
<proteinExistence type="inferred from homology"/>
<dbReference type="Gene3D" id="1.10.3720.10">
    <property type="entry name" value="MetI-like"/>
    <property type="match status" value="1"/>
</dbReference>
<dbReference type="InterPro" id="IPR051393">
    <property type="entry name" value="ABC_transporter_permease"/>
</dbReference>
<accession>A0ABS1EQR8</accession>
<feature type="transmembrane region" description="Helical" evidence="7">
    <location>
        <begin position="188"/>
        <end position="210"/>
    </location>
</feature>
<evidence type="ECO:0000313" key="9">
    <source>
        <dbReference type="EMBL" id="MBK1811746.1"/>
    </source>
</evidence>
<evidence type="ECO:0000256" key="1">
    <source>
        <dbReference type="ARBA" id="ARBA00004651"/>
    </source>
</evidence>
<evidence type="ECO:0000256" key="7">
    <source>
        <dbReference type="RuleBase" id="RU363032"/>
    </source>
</evidence>
<dbReference type="InterPro" id="IPR000515">
    <property type="entry name" value="MetI-like"/>
</dbReference>
<name>A0ABS1EQR8_9CLOT</name>
<keyword evidence="5 7" id="KW-1133">Transmembrane helix</keyword>
<dbReference type="InterPro" id="IPR035906">
    <property type="entry name" value="MetI-like_sf"/>
</dbReference>
<dbReference type="Gene3D" id="1.20.58.370">
    <property type="entry name" value="MalF N-terminal region-like"/>
    <property type="match status" value="1"/>
</dbReference>
<dbReference type="PANTHER" id="PTHR30193">
    <property type="entry name" value="ABC TRANSPORTER PERMEASE PROTEIN"/>
    <property type="match status" value="1"/>
</dbReference>
<comment type="caution">
    <text evidence="9">The sequence shown here is derived from an EMBL/GenBank/DDBJ whole genome shotgun (WGS) entry which is preliminary data.</text>
</comment>
<sequence length="413" mass="46894">MKGNVVTTSETKVQDKVYTKISMWKKMKKNKTAYYFILPSMLIILLLSLGPIIYGIGLSFTNYNIYTEGEMSKQASFKKDVEKKENEIKNEADATKKVKLEQKLKSFEDSQIKMLNNEKLDQLKKYYNNYKDENNIEAMKKVQKDIDSVDKNIKAGTLYEPLQFVGVSNYIKAIKADSEFMTVLLRTVVWTVINLALQVFTGVFVAILIHRKSIKLKKVMRGILILPWIMPQLISCLVWKAMFNTEFGFINFMATKIVDIFKPGATVGITWLQTPTLAFIAVIIVNVWIGIPFITMSATSALQSIPEELYEAGTMDGCNAFNSLRYITIPLLKTALVPAILMGTIWTFNCFNVPYLITEQGSNTPVFLVSNYMFKSMRTGSYNIASAYSVIVFLILLVVTIINIRTSKTLEEV</sequence>
<comment type="subcellular location">
    <subcellularLocation>
        <location evidence="1 7">Cell membrane</location>
        <topology evidence="1 7">Multi-pass membrane protein</topology>
    </subcellularLocation>
</comment>
<comment type="similarity">
    <text evidence="7">Belongs to the binding-protein-dependent transport system permease family.</text>
</comment>
<dbReference type="Proteomes" id="UP000596739">
    <property type="component" value="Unassembled WGS sequence"/>
</dbReference>
<dbReference type="CDD" id="cd06261">
    <property type="entry name" value="TM_PBP2"/>
    <property type="match status" value="1"/>
</dbReference>
<keyword evidence="4 7" id="KW-0812">Transmembrane</keyword>
<feature type="transmembrane region" description="Helical" evidence="7">
    <location>
        <begin position="382"/>
        <end position="404"/>
    </location>
</feature>
<keyword evidence="6 7" id="KW-0472">Membrane</keyword>
<feature type="domain" description="ABC transmembrane type-1" evidence="8">
    <location>
        <begin position="184"/>
        <end position="403"/>
    </location>
</feature>
<evidence type="ECO:0000256" key="3">
    <source>
        <dbReference type="ARBA" id="ARBA00022475"/>
    </source>
</evidence>
<dbReference type="InterPro" id="IPR035277">
    <property type="entry name" value="MalF_N"/>
</dbReference>
<dbReference type="RefSeq" id="WP_200270244.1">
    <property type="nucleotide sequence ID" value="NZ_JAENHN010000039.1"/>
</dbReference>
<keyword evidence="3" id="KW-1003">Cell membrane</keyword>
<evidence type="ECO:0000256" key="4">
    <source>
        <dbReference type="ARBA" id="ARBA00022692"/>
    </source>
</evidence>
<evidence type="ECO:0000313" key="10">
    <source>
        <dbReference type="Proteomes" id="UP000596739"/>
    </source>
</evidence>
<organism evidence="9 10">
    <name type="scientific">Clostridium yunnanense</name>
    <dbReference type="NCBI Taxonomy" id="2800325"/>
    <lineage>
        <taxon>Bacteria</taxon>
        <taxon>Bacillati</taxon>
        <taxon>Bacillota</taxon>
        <taxon>Clostridia</taxon>
        <taxon>Eubacteriales</taxon>
        <taxon>Clostridiaceae</taxon>
        <taxon>Clostridium</taxon>
    </lineage>
</organism>
<evidence type="ECO:0000259" key="8">
    <source>
        <dbReference type="PROSITE" id="PS50928"/>
    </source>
</evidence>
<keyword evidence="2 7" id="KW-0813">Transport</keyword>
<evidence type="ECO:0000256" key="6">
    <source>
        <dbReference type="ARBA" id="ARBA00023136"/>
    </source>
</evidence>
<protein>
    <submittedName>
        <fullName evidence="9">Sugar ABC transporter permease</fullName>
    </submittedName>
</protein>
<dbReference type="PROSITE" id="PS50928">
    <property type="entry name" value="ABC_TM1"/>
    <property type="match status" value="1"/>
</dbReference>
<evidence type="ECO:0000256" key="2">
    <source>
        <dbReference type="ARBA" id="ARBA00022448"/>
    </source>
</evidence>
<reference evidence="10" key="1">
    <citation type="submission" date="2021-01" db="EMBL/GenBank/DDBJ databases">
        <title>Genome public.</title>
        <authorList>
            <person name="Liu C."/>
            <person name="Sun Q."/>
        </authorList>
    </citation>
    <scope>NUCLEOTIDE SEQUENCE [LARGE SCALE GENOMIC DNA]</scope>
    <source>
        <strain evidence="10">YIM B02505</strain>
    </source>
</reference>
<dbReference type="Pfam" id="PF00528">
    <property type="entry name" value="BPD_transp_1"/>
    <property type="match status" value="1"/>
</dbReference>
<keyword evidence="10" id="KW-1185">Reference proteome</keyword>
<feature type="transmembrane region" description="Helical" evidence="7">
    <location>
        <begin position="33"/>
        <end position="56"/>
    </location>
</feature>
<feature type="transmembrane region" description="Helical" evidence="7">
    <location>
        <begin position="335"/>
        <end position="357"/>
    </location>
</feature>
<dbReference type="PANTHER" id="PTHR30193:SF37">
    <property type="entry name" value="INNER MEMBRANE ABC TRANSPORTER PERMEASE PROTEIN YCJO"/>
    <property type="match status" value="1"/>
</dbReference>
<evidence type="ECO:0000256" key="5">
    <source>
        <dbReference type="ARBA" id="ARBA00022989"/>
    </source>
</evidence>
<gene>
    <name evidence="9" type="ORF">JHL18_14070</name>
</gene>
<dbReference type="EMBL" id="JAENHN010000039">
    <property type="protein sequence ID" value="MBK1811746.1"/>
    <property type="molecule type" value="Genomic_DNA"/>
</dbReference>
<feature type="transmembrane region" description="Helical" evidence="7">
    <location>
        <begin position="277"/>
        <end position="295"/>
    </location>
</feature>